<gene>
    <name evidence="2" type="ORF">BAZSYMA_ACONTIG190953_2</name>
</gene>
<accession>A0A1H6KH52</accession>
<dbReference type="EMBL" id="CDSC02000135">
    <property type="protein sequence ID" value="SEH72021.1"/>
    <property type="molecule type" value="Genomic_DNA"/>
</dbReference>
<sequence length="52" mass="6059">MLRTLQLLLLLLVSVILIWPLENMPHNPVHIYTTLSFLLLAMQWMVILMAIS</sequence>
<dbReference type="AlphaFoldDB" id="A0A1H6KH52"/>
<protein>
    <submittedName>
        <fullName evidence="2">Membrane protein</fullName>
    </submittedName>
</protein>
<evidence type="ECO:0000256" key="1">
    <source>
        <dbReference type="SAM" id="Phobius"/>
    </source>
</evidence>
<keyword evidence="1" id="KW-1133">Transmembrane helix</keyword>
<name>A0A1H6KH52_9GAMM</name>
<dbReference type="Proteomes" id="UP000198988">
    <property type="component" value="Unassembled WGS sequence"/>
</dbReference>
<proteinExistence type="predicted"/>
<reference evidence="3" key="1">
    <citation type="submission" date="2016-06" db="EMBL/GenBank/DDBJ databases">
        <authorList>
            <person name="Petersen J."/>
            <person name="Sayavedra L."/>
        </authorList>
    </citation>
    <scope>NUCLEOTIDE SEQUENCE [LARGE SCALE GENOMIC DNA]</scope>
    <source>
        <strain evidence="3">BazSymA</strain>
    </source>
</reference>
<organism evidence="2 3">
    <name type="scientific">Bathymodiolus azoricus thioautotrophic gill symbiont</name>
    <dbReference type="NCBI Taxonomy" id="235205"/>
    <lineage>
        <taxon>Bacteria</taxon>
        <taxon>Pseudomonadati</taxon>
        <taxon>Pseudomonadota</taxon>
        <taxon>Gammaproteobacteria</taxon>
        <taxon>sulfur-oxidizing symbionts</taxon>
    </lineage>
</organism>
<keyword evidence="1" id="KW-0472">Membrane</keyword>
<evidence type="ECO:0000313" key="2">
    <source>
        <dbReference type="EMBL" id="SEH72021.1"/>
    </source>
</evidence>
<evidence type="ECO:0000313" key="3">
    <source>
        <dbReference type="Proteomes" id="UP000198988"/>
    </source>
</evidence>
<keyword evidence="1" id="KW-0812">Transmembrane</keyword>
<feature type="transmembrane region" description="Helical" evidence="1">
    <location>
        <begin position="30"/>
        <end position="51"/>
    </location>
</feature>